<keyword evidence="6" id="KW-0597">Phosphoprotein</keyword>
<dbReference type="SMART" id="SM00333">
    <property type="entry name" value="TUDOR"/>
    <property type="match status" value="1"/>
</dbReference>
<evidence type="ECO:0000256" key="16">
    <source>
        <dbReference type="ARBA" id="ARBA00023242"/>
    </source>
</evidence>
<feature type="compositionally biased region" description="Basic and acidic residues" evidence="24">
    <location>
        <begin position="1193"/>
        <end position="1222"/>
    </location>
</feature>
<evidence type="ECO:0000256" key="5">
    <source>
        <dbReference type="ARBA" id="ARBA00022499"/>
    </source>
</evidence>
<keyword evidence="11 22" id="KW-0647">Proteasome</keyword>
<dbReference type="Gene3D" id="2.30.30.140">
    <property type="match status" value="3"/>
</dbReference>
<dbReference type="PROSITE" id="PS51011">
    <property type="entry name" value="ARID"/>
    <property type="match status" value="1"/>
</dbReference>
<feature type="region of interest" description="Disordered" evidence="24">
    <location>
        <begin position="601"/>
        <end position="647"/>
    </location>
</feature>
<dbReference type="InterPro" id="IPR000426">
    <property type="entry name" value="Proteasome_asu_N"/>
</dbReference>
<dbReference type="SUPFAM" id="SSF54160">
    <property type="entry name" value="Chromo domain-like"/>
    <property type="match status" value="1"/>
</dbReference>
<dbReference type="InterPro" id="IPR029055">
    <property type="entry name" value="Ntn_hydrolases_N"/>
</dbReference>
<dbReference type="InterPro" id="IPR012603">
    <property type="entry name" value="ARID4A/B_PWWP"/>
</dbReference>
<feature type="compositionally biased region" description="Basic and acidic residues" evidence="24">
    <location>
        <begin position="1537"/>
        <end position="1550"/>
    </location>
</feature>
<feature type="region of interest" description="Disordered" evidence="24">
    <location>
        <begin position="901"/>
        <end position="1058"/>
    </location>
</feature>
<dbReference type="CDD" id="cd03751">
    <property type="entry name" value="proteasome_alpha_type_3"/>
    <property type="match status" value="1"/>
</dbReference>
<dbReference type="CDD" id="cd20459">
    <property type="entry name" value="Tudor_ARID4A_rpt1"/>
    <property type="match status" value="1"/>
</dbReference>
<gene>
    <name evidence="26" type="ORF">UY3_12225</name>
</gene>
<evidence type="ECO:0000313" key="26">
    <source>
        <dbReference type="EMBL" id="EMP30670.1"/>
    </source>
</evidence>
<dbReference type="SUPFAM" id="SSF46774">
    <property type="entry name" value="ARID-like"/>
    <property type="match status" value="1"/>
</dbReference>
<dbReference type="CDD" id="cd05162">
    <property type="entry name" value="PWWP"/>
    <property type="match status" value="1"/>
</dbReference>
<dbReference type="InterPro" id="IPR043129">
    <property type="entry name" value="ATPase_NBD"/>
</dbReference>
<dbReference type="InterPro" id="IPR004000">
    <property type="entry name" value="Actin"/>
</dbReference>
<comment type="similarity">
    <text evidence="22">Belongs to the peptidase T1A family.</text>
</comment>
<feature type="compositionally biased region" description="Basic and acidic residues" evidence="24">
    <location>
        <begin position="1023"/>
        <end position="1037"/>
    </location>
</feature>
<dbReference type="SUPFAM" id="SSF63748">
    <property type="entry name" value="Tudor/PWWP/MBT"/>
    <property type="match status" value="1"/>
</dbReference>
<keyword evidence="23" id="KW-0175">Coiled coil</keyword>
<dbReference type="SUPFAM" id="SSF56235">
    <property type="entry name" value="N-terminal nucleophile aminohydrolases (Ntn hydrolases)"/>
    <property type="match status" value="1"/>
</dbReference>
<dbReference type="InterPro" id="IPR029246">
    <property type="entry name" value="TALPID3"/>
</dbReference>
<feature type="coiled-coil region" evidence="23">
    <location>
        <begin position="1963"/>
        <end position="1990"/>
    </location>
</feature>
<feature type="compositionally biased region" description="Basic and acidic residues" evidence="24">
    <location>
        <begin position="1443"/>
        <end position="1458"/>
    </location>
</feature>
<feature type="region of interest" description="Disordered" evidence="24">
    <location>
        <begin position="2068"/>
        <end position="2102"/>
    </location>
</feature>
<feature type="domain" description="ARID" evidence="25">
    <location>
        <begin position="786"/>
        <end position="878"/>
    </location>
</feature>
<evidence type="ECO:0000256" key="21">
    <source>
        <dbReference type="ARBA" id="ARBA00080584"/>
    </source>
</evidence>
<feature type="compositionally biased region" description="Basic and acidic residues" evidence="24">
    <location>
        <begin position="1250"/>
        <end position="1263"/>
    </location>
</feature>
<dbReference type="STRING" id="8469.M7B566"/>
<dbReference type="Pfam" id="PF11717">
    <property type="entry name" value="Tudor-knot"/>
    <property type="match status" value="1"/>
</dbReference>
<dbReference type="PROSITE" id="PS51475">
    <property type="entry name" value="PROTEASOME_ALPHA_2"/>
    <property type="match status" value="1"/>
</dbReference>
<keyword evidence="10" id="KW-0744">Spermatogenesis</keyword>
<evidence type="ECO:0000256" key="24">
    <source>
        <dbReference type="SAM" id="MobiDB-lite"/>
    </source>
</evidence>
<dbReference type="Proteomes" id="UP000031443">
    <property type="component" value="Unassembled WGS sequence"/>
</dbReference>
<evidence type="ECO:0000256" key="19">
    <source>
        <dbReference type="ARBA" id="ARBA00065960"/>
    </source>
</evidence>
<dbReference type="SMART" id="SM00501">
    <property type="entry name" value="BRIGHT"/>
    <property type="match status" value="1"/>
</dbReference>
<feature type="compositionally biased region" description="Acidic residues" evidence="24">
    <location>
        <begin position="1499"/>
        <end position="1511"/>
    </location>
</feature>
<dbReference type="FunFam" id="2.30.30.140:FF:000050">
    <property type="entry name" value="AT-rich interactive domain 4A (RBP1-like)"/>
    <property type="match status" value="1"/>
</dbReference>
<feature type="compositionally biased region" description="Polar residues" evidence="24">
    <location>
        <begin position="2634"/>
        <end position="2648"/>
    </location>
</feature>
<dbReference type="Pfam" id="PF08169">
    <property type="entry name" value="RBB1NT"/>
    <property type="match status" value="1"/>
</dbReference>
<feature type="region of interest" description="Disordered" evidence="24">
    <location>
        <begin position="2524"/>
        <end position="2590"/>
    </location>
</feature>
<feature type="compositionally biased region" description="Basic residues" evidence="24">
    <location>
        <begin position="999"/>
        <end position="1009"/>
    </location>
</feature>
<feature type="compositionally biased region" description="Basic and acidic residues" evidence="24">
    <location>
        <begin position="1321"/>
        <end position="1346"/>
    </location>
</feature>
<feature type="compositionally biased region" description="Basic and acidic residues" evidence="24">
    <location>
        <begin position="1488"/>
        <end position="1497"/>
    </location>
</feature>
<evidence type="ECO:0000313" key="27">
    <source>
        <dbReference type="Proteomes" id="UP000031443"/>
    </source>
</evidence>
<dbReference type="PROSITE" id="PS00388">
    <property type="entry name" value="PROTEASOME_ALPHA_1"/>
    <property type="match status" value="1"/>
</dbReference>
<feature type="region of interest" description="Disordered" evidence="24">
    <location>
        <begin position="2623"/>
        <end position="2648"/>
    </location>
</feature>
<dbReference type="GO" id="GO:0006325">
    <property type="term" value="P:chromatin organization"/>
    <property type="evidence" value="ECO:0007669"/>
    <property type="project" value="UniProtKB-KW"/>
</dbReference>
<keyword evidence="16" id="KW-0539">Nucleus</keyword>
<dbReference type="FunFam" id="3.60.20.10:FF:000077">
    <property type="entry name" value="Proteasome subunit alpha type-3"/>
    <property type="match status" value="1"/>
</dbReference>
<dbReference type="CDD" id="cd20461">
    <property type="entry name" value="Tudor_ARID4A_rpt2"/>
    <property type="match status" value="1"/>
</dbReference>
<keyword evidence="14" id="KW-0238">DNA-binding</keyword>
<name>M7B566_CHEMY</name>
<keyword evidence="13" id="KW-0805">Transcription regulation</keyword>
<dbReference type="GO" id="GO:0003690">
    <property type="term" value="F:double-stranded DNA binding"/>
    <property type="evidence" value="ECO:0007669"/>
    <property type="project" value="InterPro"/>
</dbReference>
<dbReference type="GO" id="GO:0005829">
    <property type="term" value="C:cytosol"/>
    <property type="evidence" value="ECO:0007669"/>
    <property type="project" value="UniProtKB-ARBA"/>
</dbReference>
<evidence type="ECO:0000256" key="12">
    <source>
        <dbReference type="ARBA" id="ARBA00022990"/>
    </source>
</evidence>
<feature type="compositionally biased region" description="Low complexity" evidence="24">
    <location>
        <begin position="1631"/>
        <end position="1652"/>
    </location>
</feature>
<comment type="subcellular location">
    <subcellularLocation>
        <location evidence="2">Cytoplasm</location>
    </subcellularLocation>
    <subcellularLocation>
        <location evidence="1">Nucleus</location>
    </subcellularLocation>
</comment>
<dbReference type="GO" id="GO:0005814">
    <property type="term" value="C:centriole"/>
    <property type="evidence" value="ECO:0007669"/>
    <property type="project" value="TreeGrafter"/>
</dbReference>
<feature type="compositionally biased region" description="Basic and acidic residues" evidence="24">
    <location>
        <begin position="1297"/>
        <end position="1310"/>
    </location>
</feature>
<dbReference type="FunFam" id="1.10.150.60:FF:000003">
    <property type="entry name" value="AT-rich interactive domain-containing protein 4B"/>
    <property type="match status" value="1"/>
</dbReference>
<keyword evidence="7" id="KW-0221">Differentiation</keyword>
<dbReference type="GO" id="GO:0006355">
    <property type="term" value="P:regulation of DNA-templated transcription"/>
    <property type="evidence" value="ECO:0007669"/>
    <property type="project" value="UniProtKB-ARBA"/>
</dbReference>
<dbReference type="InterPro" id="IPR002999">
    <property type="entry name" value="Tudor"/>
</dbReference>
<keyword evidence="8" id="KW-0832">Ubl conjugation</keyword>
<keyword evidence="27" id="KW-1185">Reference proteome</keyword>
<dbReference type="CDD" id="cd18641">
    <property type="entry name" value="CBD_RBP1_like"/>
    <property type="match status" value="1"/>
</dbReference>
<keyword evidence="15" id="KW-0804">Transcription</keyword>
<feature type="region of interest" description="Disordered" evidence="24">
    <location>
        <begin position="1106"/>
        <end position="1223"/>
    </location>
</feature>
<evidence type="ECO:0000259" key="25">
    <source>
        <dbReference type="PROSITE" id="PS51011"/>
    </source>
</evidence>
<dbReference type="InterPro" id="IPR000953">
    <property type="entry name" value="Chromo/chromo_shadow_dom"/>
</dbReference>
<feature type="region of interest" description="Disordered" evidence="24">
    <location>
        <begin position="2476"/>
        <end position="2501"/>
    </location>
</feature>
<evidence type="ECO:0000256" key="18">
    <source>
        <dbReference type="ARBA" id="ARBA00064317"/>
    </source>
</evidence>
<dbReference type="Gene3D" id="3.60.20.10">
    <property type="entry name" value="Glutamine Phosphoribosylpyrophosphate, subunit 1, domain 1"/>
    <property type="match status" value="1"/>
</dbReference>
<feature type="compositionally biased region" description="Acidic residues" evidence="24">
    <location>
        <begin position="629"/>
        <end position="643"/>
    </location>
</feature>
<dbReference type="GO" id="GO:0006511">
    <property type="term" value="P:ubiquitin-dependent protein catabolic process"/>
    <property type="evidence" value="ECO:0007669"/>
    <property type="project" value="InterPro"/>
</dbReference>
<dbReference type="SMART" id="SM00298">
    <property type="entry name" value="CHROMO"/>
    <property type="match status" value="1"/>
</dbReference>
<feature type="compositionally biased region" description="Basic residues" evidence="24">
    <location>
        <begin position="1113"/>
        <end position="1122"/>
    </location>
</feature>
<evidence type="ECO:0000256" key="1">
    <source>
        <dbReference type="ARBA" id="ARBA00004123"/>
    </source>
</evidence>
<dbReference type="eggNOG" id="KOG2744">
    <property type="taxonomic scope" value="Eukaryota"/>
</dbReference>
<dbReference type="Pfam" id="PF00022">
    <property type="entry name" value="Actin"/>
    <property type="match status" value="1"/>
</dbReference>
<feature type="compositionally biased region" description="Polar residues" evidence="24">
    <location>
        <begin position="1397"/>
        <end position="1406"/>
    </location>
</feature>
<dbReference type="Pfam" id="PF01388">
    <property type="entry name" value="ARID"/>
    <property type="match status" value="1"/>
</dbReference>
<dbReference type="SUPFAM" id="SSF53067">
    <property type="entry name" value="Actin-like ATPase domain"/>
    <property type="match status" value="1"/>
</dbReference>
<dbReference type="InterPro" id="IPR016197">
    <property type="entry name" value="Chromo-like_dom_sf"/>
</dbReference>
<feature type="region of interest" description="Disordered" evidence="24">
    <location>
        <begin position="1618"/>
        <end position="1652"/>
    </location>
</feature>
<evidence type="ECO:0000256" key="3">
    <source>
        <dbReference type="ARBA" id="ARBA00021338"/>
    </source>
</evidence>
<dbReference type="GO" id="GO:0007283">
    <property type="term" value="P:spermatogenesis"/>
    <property type="evidence" value="ECO:0007669"/>
    <property type="project" value="UniProtKB-KW"/>
</dbReference>
<feature type="compositionally biased region" description="Polar residues" evidence="24">
    <location>
        <begin position="1460"/>
        <end position="1479"/>
    </location>
</feature>
<dbReference type="eggNOG" id="KOG3001">
    <property type="taxonomic scope" value="Eukaryota"/>
</dbReference>
<comment type="subunit">
    <text evidence="19">Identified in mSin3A corepressor complexes together with SIN3A, SIN3B, RBBP4, RBBP7, SAP30, BRMS1, HDAC1 and HDAC2. Interacts with BRMS1. Interacts with RB1. Interacts with ARID4B. Interacts with AR.</text>
</comment>
<dbReference type="EMBL" id="KB548796">
    <property type="protein sequence ID" value="EMP30670.1"/>
    <property type="molecule type" value="Genomic_DNA"/>
</dbReference>
<evidence type="ECO:0000256" key="17">
    <source>
        <dbReference type="ARBA" id="ARBA00054828"/>
    </source>
</evidence>
<dbReference type="GO" id="GO:0007224">
    <property type="term" value="P:smoothened signaling pathway"/>
    <property type="evidence" value="ECO:0007669"/>
    <property type="project" value="InterPro"/>
</dbReference>
<dbReference type="InterPro" id="IPR023332">
    <property type="entry name" value="Proteasome_alpha-type"/>
</dbReference>
<reference evidence="27" key="1">
    <citation type="journal article" date="2013" name="Nat. Genet.">
        <title>The draft genomes of soft-shell turtle and green sea turtle yield insights into the development and evolution of the turtle-specific body plan.</title>
        <authorList>
            <person name="Wang Z."/>
            <person name="Pascual-Anaya J."/>
            <person name="Zadissa A."/>
            <person name="Li W."/>
            <person name="Niimura Y."/>
            <person name="Huang Z."/>
            <person name="Li C."/>
            <person name="White S."/>
            <person name="Xiong Z."/>
            <person name="Fang D."/>
            <person name="Wang B."/>
            <person name="Ming Y."/>
            <person name="Chen Y."/>
            <person name="Zheng Y."/>
            <person name="Kuraku S."/>
            <person name="Pignatelli M."/>
            <person name="Herrero J."/>
            <person name="Beal K."/>
            <person name="Nozawa M."/>
            <person name="Li Q."/>
            <person name="Wang J."/>
            <person name="Zhang H."/>
            <person name="Yu L."/>
            <person name="Shigenobu S."/>
            <person name="Wang J."/>
            <person name="Liu J."/>
            <person name="Flicek P."/>
            <person name="Searle S."/>
            <person name="Wang J."/>
            <person name="Kuratani S."/>
            <person name="Yin Y."/>
            <person name="Aken B."/>
            <person name="Zhang G."/>
            <person name="Irie N."/>
        </authorList>
    </citation>
    <scope>NUCLEOTIDE SEQUENCE [LARGE SCALE GENOMIC DNA]</scope>
</reference>
<dbReference type="InterPro" id="IPR001353">
    <property type="entry name" value="Proteasome_sua/b"/>
</dbReference>
<dbReference type="PANTHER" id="PTHR15721">
    <property type="entry name" value="KIAA0586 PROTEIN"/>
    <property type="match status" value="1"/>
</dbReference>
<dbReference type="Gene3D" id="1.10.287.3160">
    <property type="match status" value="1"/>
</dbReference>
<dbReference type="InterPro" id="IPR047473">
    <property type="entry name" value="CBD_RBP1-like"/>
</dbReference>
<keyword evidence="12" id="KW-0007">Acetylation</keyword>
<evidence type="ECO:0000256" key="4">
    <source>
        <dbReference type="ARBA" id="ARBA00022490"/>
    </source>
</evidence>
<dbReference type="Pfam" id="PF00227">
    <property type="entry name" value="Proteasome"/>
    <property type="match status" value="1"/>
</dbReference>
<feature type="compositionally biased region" description="Polar residues" evidence="24">
    <location>
        <begin position="1518"/>
        <end position="1534"/>
    </location>
</feature>
<evidence type="ECO:0000256" key="10">
    <source>
        <dbReference type="ARBA" id="ARBA00022871"/>
    </source>
</evidence>
<keyword evidence="5" id="KW-1017">Isopeptide bond</keyword>
<feature type="compositionally biased region" description="Acidic residues" evidence="24">
    <location>
        <begin position="925"/>
        <end position="937"/>
    </location>
</feature>
<dbReference type="GO" id="GO:0019773">
    <property type="term" value="C:proteasome core complex, alpha-subunit complex"/>
    <property type="evidence" value="ECO:0007669"/>
    <property type="project" value="UniProtKB-UniRule"/>
</dbReference>
<feature type="compositionally biased region" description="Basic and acidic residues" evidence="24">
    <location>
        <begin position="1123"/>
        <end position="1138"/>
    </location>
</feature>
<evidence type="ECO:0000256" key="9">
    <source>
        <dbReference type="ARBA" id="ARBA00022853"/>
    </source>
</evidence>
<feature type="compositionally biased region" description="Pro residues" evidence="24">
    <location>
        <begin position="2532"/>
        <end position="2541"/>
    </location>
</feature>
<evidence type="ECO:0000256" key="13">
    <source>
        <dbReference type="ARBA" id="ARBA00023015"/>
    </source>
</evidence>
<dbReference type="FunFam" id="2.30.30.140:FF:000009">
    <property type="entry name" value="AT-rich interactive domain-containing protein 4B"/>
    <property type="match status" value="1"/>
</dbReference>
<dbReference type="Gene3D" id="3.90.640.10">
    <property type="entry name" value="Actin, Chain A, domain 4"/>
    <property type="match status" value="1"/>
</dbReference>
<dbReference type="GO" id="GO:0005634">
    <property type="term" value="C:nucleus"/>
    <property type="evidence" value="ECO:0007669"/>
    <property type="project" value="UniProtKB-SubCell"/>
</dbReference>
<dbReference type="GO" id="GO:0030154">
    <property type="term" value="P:cell differentiation"/>
    <property type="evidence" value="ECO:0007669"/>
    <property type="project" value="UniProtKB-KW"/>
</dbReference>
<feature type="region of interest" description="Disordered" evidence="24">
    <location>
        <begin position="750"/>
        <end position="788"/>
    </location>
</feature>
<evidence type="ECO:0000256" key="2">
    <source>
        <dbReference type="ARBA" id="ARBA00004496"/>
    </source>
</evidence>
<evidence type="ECO:0000256" key="8">
    <source>
        <dbReference type="ARBA" id="ARBA00022843"/>
    </source>
</evidence>
<dbReference type="InterPro" id="IPR047472">
    <property type="entry name" value="Tudor_ARID4A_rpt1"/>
</dbReference>
<feature type="compositionally biased region" description="Basic and acidic residues" evidence="24">
    <location>
        <begin position="950"/>
        <end position="992"/>
    </location>
</feature>
<evidence type="ECO:0000256" key="7">
    <source>
        <dbReference type="ARBA" id="ARBA00022782"/>
    </source>
</evidence>
<feature type="compositionally biased region" description="Acidic residues" evidence="24">
    <location>
        <begin position="1038"/>
        <end position="1047"/>
    </location>
</feature>
<feature type="compositionally biased region" description="Polar residues" evidence="24">
    <location>
        <begin position="1150"/>
        <end position="1163"/>
    </location>
</feature>
<dbReference type="Pfam" id="PF10584">
    <property type="entry name" value="Proteasome_A_N"/>
    <property type="match status" value="1"/>
</dbReference>
<feature type="region of interest" description="Disordered" evidence="24">
    <location>
        <begin position="1374"/>
        <end position="1584"/>
    </location>
</feature>
<dbReference type="Gene3D" id="3.30.420.40">
    <property type="match status" value="2"/>
</dbReference>
<feature type="compositionally biased region" description="Basic and acidic residues" evidence="24">
    <location>
        <begin position="901"/>
        <end position="913"/>
    </location>
</feature>
<sequence length="2848" mass="318554">MPMLGVQVGLPLYPRHLRPVATCGFAGETGPRCIIPSEIKKPDIPKPIKVVQYNINTEELYSYLKEFIHMLYFSCTDFSGAAHRTPKPIERPSPPPDVEYPLDGEKILHVVGSIRDSVVEIVFEQDNEEKSVATLILDALIQCPIDTRKQLAENLVVIGGTAMLPGFLHRLMAEIRYLVDKPKYKEALATKTFRIHTPPAKPNCVAWLGALLSVKLMSVRGVGFFTPPMDKSFTGKSASVDLAYSSYDLSASTFSPDGRVFQVEYAMKAVENSSTAIGIRCKDGVVFGVEKLVLSKLYEEGSNKRLFNVDRHVGMAVAGLLADARSLADIAREEASNFRSNYGYNIPLKHLADRVAMYVHAYTLYSAVRPFGCSFMLGSYDEDDGAQLYMIDPSGVSYGYWGCAIGKARQAAKTEIEKLQMKEMTCRDVVKEVAKIIYIVHDEVKDKAFELELSWVGEITKGKHEIVPKDIREEAEKYAKAADEPAYLTVGTDVSAKYRGAFCEAKIKTVKRLVKVKVILKQDNSAQLVQDDQVKGPLRVGAMVETKMPDGSFQEAVINKLTDASWYTVVFDDGDERTLRRTSLCLKGERHFAESETLDQLPLTNPEHFGTPVIGKKSNRGRRSSLPVTEDEKEEESSEEEEEDKRRLNDELLGKVVSVIFCSEKTDWYPALVISPSCNDDITVKKDQCLVRSFADSKFYSIARKDIKELDVNLSKSDLSAKKGLQEASTFLNTKAVPDNWKMDMSEILESSSSDEEDGAAAESDEEEDKVEEKEEEVVPEEELDPEERDSFLQQLYKFMEDRGTPINKPPVLGYKDLNLFKLFRLVYQQGGCDNIDSGAVWKQIYMDLGIPILNSAASYNVKTAYRKYLYGFEEYCRSANIQFRTIHHNEPKVVEDIQKQEEPMEESVKEEQEMLPAEVKNEVEENDSSSESEKEEVELRSPRGRRRLARDAITTKKETEEDKMQDKLKDNNKENKDVEETLENAEKKENETPLGRKNTPKQKEKKMKKQEESDKESDEEEERRQEREEIENKGESEGEEDEEDTEPCLTGTKVKVKYGRGKTQKIYEASIKSTEIDDGEVLYLVHYYGWNVRYDEWVKADRIIWPLDKGGPKRKQKKKAKSKEDQEKDEKKDEEKQKSKRGRPPLKSTLLSNMSCSLSKTPNSEDSGSSDSEADETSEKSMNEEFSAEISDMEKNEKLIDEKPAEENPKIPHVLMKENDRTQVQPLETLKLEVEESEQIVQIFGNKAEQVEEIKKETEKSPKGKGRRSKTRDPSLENVKVLPESQEEGTNETLIESERSDISSLDNKEFSTTTENETDPCTKDKKLLKRKTLEQTSPEKKVRRECEMEVPNIVSEERTNECIGMEECKDFHDEESLRTENEEMPSLVAESDQHVQELTNENFECTSEENEHIPLKDEDDTMPQIGPETLLCHEVDLDDFDEKEKSSSEDAVAEKPDPNSLTSNPSALTPAVQPNFSVASPLALSQDESRSIKSESDVTIEVDSVAEESQEGLCESESANGFEASTTSSNCSIAVQDRDTGEKGQKRPSDGNSGTLAKKQKRTPKRSSAVAKNEKNGTDELDNMNSTERISFLQEKLQEIRKYYMSLKSEVATIDRRRKRLKKKDREVSHTGASMSSASSDTGMSPSSSSPPQNVLAVECSIVVQNEQLDCFHFAFDWLMYGRETVKRWLCEMKNIGRVQEFFLQEVQLGEHWLSRAVRSMLAERSSEHLLSVENDLEPTLLSQKETAVKGVSLQVMEDGNRREAYSSQFGNYGVRTQKSPLKTPAPRRYAPVPVSKDMKVSQKISKKERPIAEKENVPKSAYGSVVGGGRLLEQILNSQETPLRQTESSEKSSLNNTKMAWHSEREWPAALRTDSIPAFEGPLQDYNSINKTVKKAEDVLQDLGQLKKEMHGMLQEAKAWKSDMNDFVKPTNPVVAPSFAECPQVSKPSILQTVKAPKSVLKDAERILRCVQNNKKVLEENLEAIIRAKDGDAMYTFINALTTNRNVLEEIRIRKTVDEWIKAISVEIQAEMAKSDYEQTQYNQKDPKTPWIKRTQNTRDMKTNKEIKAKTQKTQGSLTKKYLSAAKPSQKQSEDNFRRQSLRSYSVSETLLKKEGRAEGPLKASAVEQNEEYLSQVYGKPIYQGHRSKLKKAPYLRFNSPSPKSKPQRPKVIECVKGQTQINGISPQSAGVIIGKPHPVTVIASVLPAPPKPQSKLKKPNIAVIEMRSEKKDPPKLTVQVLPNVDIDSLSNDSVSINQTPTSSEAALPPVSSLIQGPEQTQYEEEDIKFPGTNFVDVTDVIQDQEEEDGIPELSEPILEFNRRTEVVSPKYNGPPFPPTAPASQQPADILDEIIERRETLENRLISWVEQEVMARIISEMYPVQKERMPSVDTSDSEESEAVTSDIVEAAGGGGFQLFVSAGVPVNSEMINHFVNEALTETIAVMLGEREAQKAVPAANVLQSTAVLPESVVSTPLATPPHTPLPEKEPSPVKTPVSSLSVTEIGGDVGEQEQMTETGFDIPVATTPIGTPPATPVDTPPRVTTPSPPVSEHGSDATRMGSPKPPNPWGDAELPLDEEKPSPSNEETLHPRAVVMSVAKDEEPEMLILPSPEPIRPFESLPCEPRVPSPVHTPSSGPSTHESSLTVTETETADKPISEGEVLFSYGQLVAARALAEGGLSLPNLSESLTSTLHDANEMDSDNSVGELSEGQRPRLTRAAESILMGRSVYTDQAAGLVTEQRPHHVPSPGECDRVTVHGFADSLPEEPRKEFLAILDESRALARAALQAASDVVDFVAWTMASAISMSRASWLQLSGLSMEIQQSIQDLPFDSLALFTEQRAGYMA</sequence>
<feature type="region of interest" description="Disordered" evidence="24">
    <location>
        <begin position="1245"/>
        <end position="1346"/>
    </location>
</feature>
<feature type="compositionally biased region" description="Acidic residues" evidence="24">
    <location>
        <begin position="753"/>
        <end position="788"/>
    </location>
</feature>
<accession>M7B566</accession>
<dbReference type="CDD" id="cd16882">
    <property type="entry name" value="ARID_ARID4A"/>
    <property type="match status" value="1"/>
</dbReference>
<keyword evidence="9" id="KW-0156">Chromatin regulator</keyword>
<comment type="subunit">
    <text evidence="18">The 26S proteasome consists of a 20S proteasome core and two 19S regulatory subunits. The 20S proteasome core is a barrel-shaped complex made of 28 subunits that are arranged in four stacked rings. The two outer rings are each formed by seven alpha subunits, and the two inner rings are formed by seven beta subunits. The proteolytic activity is exerted by three beta-subunits PSMB5, PSMB6 and PSMB7. Interacts with AURKB. Interacts with CDKN1A. Interacts with MDM2 and RB1. Interacts with the C-terminus of TBXA2R isoform 2. Interacts with DNAJB2.</text>
</comment>
<dbReference type="Pfam" id="PF15324">
    <property type="entry name" value="TALPID3"/>
    <property type="match status" value="1"/>
</dbReference>
<comment type="function">
    <text evidence="17">DNA-binding protein which modulates activity of several transcription factors including RB1 (retinoblastoma-associated protein) and AR (androgen receptor). May function as part of an mSin3A repressor complex. Has no intrinsic transcriptional activity. Plays a role in the regulation of epigenetic modifications at the PWS/AS imprinting center near the SNRPN promoter, where it might function as part of a complex with RB1 and ARID4B. Involved in spermatogenesis, together with ARID4B, where it acts as a transcriptional coactivator for AR and enhances expression of genes required for sperm maturation. Regulates expression of the tight junction protein CLDN3 in the testis, which is important for integrity of the blood-testis barrier. Plays a role in myeloid homeostasis where it regulates the histone methylation state of bone marrow cells and expression of various genes involved in hematopoiesis. May function as a leukemia suppressor.</text>
</comment>
<dbReference type="InterPro" id="IPR036431">
    <property type="entry name" value="ARID_dom_sf"/>
</dbReference>
<protein>
    <recommendedName>
        <fullName evidence="20">AT-rich interactive domain-containing protein 4A</fullName>
    </recommendedName>
    <alternativeName>
        <fullName evidence="3">Proteasome subunit alpha type-3</fullName>
    </alternativeName>
    <alternativeName>
        <fullName evidence="21">Retinoblastoma-binding protein 1</fullName>
    </alternativeName>
</protein>
<dbReference type="InterPro" id="IPR025995">
    <property type="entry name" value="Tudor-knot"/>
</dbReference>
<evidence type="ECO:0000256" key="23">
    <source>
        <dbReference type="SAM" id="Coils"/>
    </source>
</evidence>
<proteinExistence type="inferred from homology"/>
<evidence type="ECO:0000256" key="15">
    <source>
        <dbReference type="ARBA" id="ARBA00023163"/>
    </source>
</evidence>
<dbReference type="SMART" id="SM01014">
    <property type="entry name" value="ARID"/>
    <property type="match status" value="1"/>
</dbReference>
<dbReference type="PANTHER" id="PTHR15721:SF2">
    <property type="entry name" value="PROTEIN TALPID3"/>
    <property type="match status" value="1"/>
</dbReference>
<dbReference type="Gene3D" id="1.10.150.60">
    <property type="entry name" value="ARID DNA-binding domain"/>
    <property type="match status" value="1"/>
</dbReference>
<dbReference type="FunFam" id="2.30.30.140:FF:000012">
    <property type="entry name" value="AT-rich interactive domain-containing protein 4A"/>
    <property type="match status" value="1"/>
</dbReference>
<organism evidence="26 27">
    <name type="scientific">Chelonia mydas</name>
    <name type="common">Green sea-turtle</name>
    <name type="synonym">Chelonia agassizi</name>
    <dbReference type="NCBI Taxonomy" id="8469"/>
    <lineage>
        <taxon>Eukaryota</taxon>
        <taxon>Metazoa</taxon>
        <taxon>Chordata</taxon>
        <taxon>Craniata</taxon>
        <taxon>Vertebrata</taxon>
        <taxon>Euteleostomi</taxon>
        <taxon>Archelosauria</taxon>
        <taxon>Testudinata</taxon>
        <taxon>Testudines</taxon>
        <taxon>Cryptodira</taxon>
        <taxon>Durocryptodira</taxon>
        <taxon>Americhelydia</taxon>
        <taxon>Chelonioidea</taxon>
        <taxon>Cheloniidae</taxon>
        <taxon>Chelonia</taxon>
    </lineage>
</organism>
<dbReference type="GO" id="GO:0036064">
    <property type="term" value="C:ciliary basal body"/>
    <property type="evidence" value="ECO:0007669"/>
    <property type="project" value="TreeGrafter"/>
</dbReference>
<evidence type="ECO:0000256" key="14">
    <source>
        <dbReference type="ARBA" id="ARBA00023125"/>
    </source>
</evidence>
<evidence type="ECO:0000256" key="20">
    <source>
        <dbReference type="ARBA" id="ARBA00071291"/>
    </source>
</evidence>
<evidence type="ECO:0000256" key="6">
    <source>
        <dbReference type="ARBA" id="ARBA00022553"/>
    </source>
</evidence>
<evidence type="ECO:0000256" key="22">
    <source>
        <dbReference type="PROSITE-ProRule" id="PRU00808"/>
    </source>
</evidence>
<keyword evidence="4" id="KW-0963">Cytoplasm</keyword>
<dbReference type="InterPro" id="IPR001606">
    <property type="entry name" value="ARID_dom"/>
</dbReference>
<evidence type="ECO:0000256" key="11">
    <source>
        <dbReference type="ARBA" id="ARBA00022942"/>
    </source>
</evidence>
<dbReference type="SMART" id="SM00948">
    <property type="entry name" value="Proteasome_A_N"/>
    <property type="match status" value="1"/>
</dbReference>